<comment type="caution">
    <text evidence="7">The sequence shown here is derived from an EMBL/GenBank/DDBJ whole genome shotgun (WGS) entry which is preliminary data.</text>
</comment>
<sequence length="494" mass="55195">MVTCYTKCRSSSTSTSTSPLQKKLLDEESLVVAGESMSTAETRSKKPGWKAMPYIIGNDTVERLATFGMQANFTVYLMRIYNMDQVSAANIINTWNALSYVVPLFGAFLADAVLGKFRTIAFASLASLTGMVVILLTTWVPHIHPRPCSLEQQAMGVCKGHTSLQLGTLIFGLFWLSIGTGGIRPCSIPFAVDQFDSTSLQGRQGTARFFNVYYTTQTLIMLFNQTLLVYLQENVSWTLGYALPVLFMTISIIVFLSGAKVYAFVKPQGSMFSKVAQVIVAAFHKRRVEVETHGEAFYDPPSDRNDEIKLPLTNEFRCLNKAAVMTVREKDMDESSRDPWRLCSIQQVEELKCLLRIMPIWLSTIIIFFPIILAPVFPVLQAEKMNRHIFHGFQIPPASISVIIMLTIGIFLPLYEKIIAPKIEKVTGQEGGLTLLQRISVGHLFAILTMLVAGPVERRCLCSGLHRSLSAQGLFIFLPMWDILHSLTENPLLQ</sequence>
<reference evidence="7 8" key="1">
    <citation type="journal article" date="2023" name="Plants (Basel)">
        <title>Bridging the Gap: Combining Genomics and Transcriptomics Approaches to Understand Stylosanthes scabra, an Orphan Legume from the Brazilian Caatinga.</title>
        <authorList>
            <person name="Ferreira-Neto J.R.C."/>
            <person name="da Silva M.D."/>
            <person name="Binneck E."/>
            <person name="de Melo N.F."/>
            <person name="da Silva R.H."/>
            <person name="de Melo A.L.T.M."/>
            <person name="Pandolfi V."/>
            <person name="Bustamante F.O."/>
            <person name="Brasileiro-Vidal A.C."/>
            <person name="Benko-Iseppon A.M."/>
        </authorList>
    </citation>
    <scope>NUCLEOTIDE SEQUENCE [LARGE SCALE GENOMIC DNA]</scope>
    <source>
        <tissue evidence="7">Leaves</tissue>
    </source>
</reference>
<feature type="transmembrane region" description="Helical" evidence="6">
    <location>
        <begin position="392"/>
        <end position="415"/>
    </location>
</feature>
<keyword evidence="4 6" id="KW-1133">Transmembrane helix</keyword>
<evidence type="ECO:0000256" key="6">
    <source>
        <dbReference type="SAM" id="Phobius"/>
    </source>
</evidence>
<feature type="transmembrane region" description="Helical" evidence="6">
    <location>
        <begin position="212"/>
        <end position="231"/>
    </location>
</feature>
<feature type="transmembrane region" description="Helical" evidence="6">
    <location>
        <begin position="360"/>
        <end position="380"/>
    </location>
</feature>
<accession>A0ABU6SEX6</accession>
<evidence type="ECO:0000256" key="1">
    <source>
        <dbReference type="ARBA" id="ARBA00004141"/>
    </source>
</evidence>
<organism evidence="7 8">
    <name type="scientific">Stylosanthes scabra</name>
    <dbReference type="NCBI Taxonomy" id="79078"/>
    <lineage>
        <taxon>Eukaryota</taxon>
        <taxon>Viridiplantae</taxon>
        <taxon>Streptophyta</taxon>
        <taxon>Embryophyta</taxon>
        <taxon>Tracheophyta</taxon>
        <taxon>Spermatophyta</taxon>
        <taxon>Magnoliopsida</taxon>
        <taxon>eudicotyledons</taxon>
        <taxon>Gunneridae</taxon>
        <taxon>Pentapetalae</taxon>
        <taxon>rosids</taxon>
        <taxon>fabids</taxon>
        <taxon>Fabales</taxon>
        <taxon>Fabaceae</taxon>
        <taxon>Papilionoideae</taxon>
        <taxon>50 kb inversion clade</taxon>
        <taxon>dalbergioids sensu lato</taxon>
        <taxon>Dalbergieae</taxon>
        <taxon>Pterocarpus clade</taxon>
        <taxon>Stylosanthes</taxon>
    </lineage>
</organism>
<evidence type="ECO:0000256" key="2">
    <source>
        <dbReference type="ARBA" id="ARBA00005982"/>
    </source>
</evidence>
<evidence type="ECO:0000256" key="4">
    <source>
        <dbReference type="ARBA" id="ARBA00022989"/>
    </source>
</evidence>
<dbReference type="Pfam" id="PF00854">
    <property type="entry name" value="PTR2"/>
    <property type="match status" value="1"/>
</dbReference>
<feature type="transmembrane region" description="Helical" evidence="6">
    <location>
        <begin position="120"/>
        <end position="140"/>
    </location>
</feature>
<evidence type="ECO:0000256" key="3">
    <source>
        <dbReference type="ARBA" id="ARBA00022692"/>
    </source>
</evidence>
<dbReference type="InterPro" id="IPR000109">
    <property type="entry name" value="POT_fam"/>
</dbReference>
<protein>
    <submittedName>
        <fullName evidence="7">Uncharacterized protein</fullName>
    </submittedName>
</protein>
<dbReference type="Gene3D" id="1.20.1250.20">
    <property type="entry name" value="MFS general substrate transporter like domains"/>
    <property type="match status" value="1"/>
</dbReference>
<evidence type="ECO:0000313" key="7">
    <source>
        <dbReference type="EMBL" id="MED6134699.1"/>
    </source>
</evidence>
<dbReference type="Proteomes" id="UP001341840">
    <property type="component" value="Unassembled WGS sequence"/>
</dbReference>
<dbReference type="SUPFAM" id="SSF103473">
    <property type="entry name" value="MFS general substrate transporter"/>
    <property type="match status" value="1"/>
</dbReference>
<keyword evidence="3 6" id="KW-0812">Transmembrane</keyword>
<evidence type="ECO:0000313" key="8">
    <source>
        <dbReference type="Proteomes" id="UP001341840"/>
    </source>
</evidence>
<gene>
    <name evidence="7" type="ORF">PIB30_039534</name>
</gene>
<feature type="transmembrane region" description="Helical" evidence="6">
    <location>
        <begin position="97"/>
        <end position="114"/>
    </location>
</feature>
<comment type="subcellular location">
    <subcellularLocation>
        <location evidence="1">Membrane</location>
        <topology evidence="1">Multi-pass membrane protein</topology>
    </subcellularLocation>
</comment>
<dbReference type="PANTHER" id="PTHR11654">
    <property type="entry name" value="OLIGOPEPTIDE TRANSPORTER-RELATED"/>
    <property type="match status" value="1"/>
</dbReference>
<keyword evidence="5 6" id="KW-0472">Membrane</keyword>
<comment type="similarity">
    <text evidence="2">Belongs to the major facilitator superfamily. Proton-dependent oligopeptide transporter (POT/PTR) (TC 2.A.17) family.</text>
</comment>
<dbReference type="InterPro" id="IPR036259">
    <property type="entry name" value="MFS_trans_sf"/>
</dbReference>
<dbReference type="EMBL" id="JASCZI010060624">
    <property type="protein sequence ID" value="MED6134699.1"/>
    <property type="molecule type" value="Genomic_DNA"/>
</dbReference>
<name>A0ABU6SEX6_9FABA</name>
<feature type="transmembrane region" description="Helical" evidence="6">
    <location>
        <begin position="243"/>
        <end position="265"/>
    </location>
</feature>
<proteinExistence type="inferred from homology"/>
<keyword evidence="8" id="KW-1185">Reference proteome</keyword>
<evidence type="ECO:0000256" key="5">
    <source>
        <dbReference type="ARBA" id="ARBA00023136"/>
    </source>
</evidence>